<dbReference type="RefSeq" id="WP_263710858.1">
    <property type="nucleotide sequence ID" value="NZ_JAOWKX010000001.1"/>
</dbReference>
<name>A0ABT3A4P5_9ALTE</name>
<evidence type="ECO:0000313" key="3">
    <source>
        <dbReference type="Proteomes" id="UP001652504"/>
    </source>
</evidence>
<dbReference type="InterPro" id="IPR002178">
    <property type="entry name" value="PTS_EIIA_type-2_dom"/>
</dbReference>
<feature type="domain" description="PTS EIIA type-2" evidence="1">
    <location>
        <begin position="5"/>
        <end position="148"/>
    </location>
</feature>
<comment type="caution">
    <text evidence="2">The sequence shown here is derived from an EMBL/GenBank/DDBJ whole genome shotgun (WGS) entry which is preliminary data.</text>
</comment>
<dbReference type="InterPro" id="IPR051541">
    <property type="entry name" value="PTS_SugarTrans_NitroReg"/>
</dbReference>
<reference evidence="2 3" key="1">
    <citation type="submission" date="2022-10" db="EMBL/GenBank/DDBJ databases">
        <title>Aestuariibacter sp. AA17 isolated from Montipora capitata coral fragment.</title>
        <authorList>
            <person name="Emsley S.A."/>
            <person name="Pfannmuller K.M."/>
            <person name="Loughran R.M."/>
            <person name="Shlafstein M."/>
            <person name="Papke E."/>
            <person name="Saw J.H."/>
            <person name="Ushijima B."/>
            <person name="Videau P."/>
        </authorList>
    </citation>
    <scope>NUCLEOTIDE SEQUENCE [LARGE SCALE GENOMIC DNA]</scope>
    <source>
        <strain evidence="2 3">AA17</strain>
    </source>
</reference>
<dbReference type="NCBIfam" id="TIGR01419">
    <property type="entry name" value="nitro_reg_IIA"/>
    <property type="match status" value="1"/>
</dbReference>
<proteinExistence type="predicted"/>
<dbReference type="PROSITE" id="PS00372">
    <property type="entry name" value="PTS_EIIA_TYPE_2_HIS"/>
    <property type="match status" value="1"/>
</dbReference>
<dbReference type="PROSITE" id="PS51094">
    <property type="entry name" value="PTS_EIIA_TYPE_2"/>
    <property type="match status" value="1"/>
</dbReference>
<protein>
    <submittedName>
        <fullName evidence="2">PTS IIA-like nitrogen regulatory protein PtsN</fullName>
    </submittedName>
</protein>
<dbReference type="Proteomes" id="UP001652504">
    <property type="component" value="Unassembled WGS sequence"/>
</dbReference>
<dbReference type="InterPro" id="IPR016152">
    <property type="entry name" value="PTrfase/Anion_transptr"/>
</dbReference>
<organism evidence="2 3">
    <name type="scientific">Fluctibacter corallii</name>
    <dbReference type="NCBI Taxonomy" id="2984329"/>
    <lineage>
        <taxon>Bacteria</taxon>
        <taxon>Pseudomonadati</taxon>
        <taxon>Pseudomonadota</taxon>
        <taxon>Gammaproteobacteria</taxon>
        <taxon>Alteromonadales</taxon>
        <taxon>Alteromonadaceae</taxon>
        <taxon>Fluctibacter</taxon>
    </lineage>
</organism>
<accession>A0ABT3A4P5</accession>
<dbReference type="CDD" id="cd00211">
    <property type="entry name" value="PTS_IIA_fru"/>
    <property type="match status" value="1"/>
</dbReference>
<dbReference type="Gene3D" id="3.40.930.10">
    <property type="entry name" value="Mannitol-specific EII, Chain A"/>
    <property type="match status" value="1"/>
</dbReference>
<dbReference type="EMBL" id="JAOWKX010000001">
    <property type="protein sequence ID" value="MCV2883662.1"/>
    <property type="molecule type" value="Genomic_DNA"/>
</dbReference>
<dbReference type="SUPFAM" id="SSF55804">
    <property type="entry name" value="Phoshotransferase/anion transport protein"/>
    <property type="match status" value="1"/>
</dbReference>
<evidence type="ECO:0000313" key="2">
    <source>
        <dbReference type="EMBL" id="MCV2883662.1"/>
    </source>
</evidence>
<gene>
    <name evidence="2" type="primary">ptsN</name>
    <name evidence="2" type="ORF">OE749_02970</name>
</gene>
<dbReference type="InterPro" id="IPR006320">
    <property type="entry name" value="PTS_Nitro_regul"/>
</dbReference>
<sequence>MEIKDILSPDCTHCAVQGTSKKRILEIISQVVSDHLPSLEPSLILSSLLCREKMGSTGIGNGIAIPHGRIEGLEEVVAALITSDTTVEFDAIDNKPVDIFFAIFVPEGQAEGHLQTLAMIAGKLNDKNTIKRIRSARGNVQLFEAITQ</sequence>
<dbReference type="PANTHER" id="PTHR47738">
    <property type="entry name" value="PTS SYSTEM FRUCTOSE-LIKE EIIA COMPONENT-RELATED"/>
    <property type="match status" value="1"/>
</dbReference>
<dbReference type="Pfam" id="PF00359">
    <property type="entry name" value="PTS_EIIA_2"/>
    <property type="match status" value="1"/>
</dbReference>
<dbReference type="PANTHER" id="PTHR47738:SF1">
    <property type="entry name" value="NITROGEN REGULATORY PROTEIN"/>
    <property type="match status" value="1"/>
</dbReference>
<evidence type="ECO:0000259" key="1">
    <source>
        <dbReference type="PROSITE" id="PS51094"/>
    </source>
</evidence>
<keyword evidence="3" id="KW-1185">Reference proteome</keyword>